<feature type="transmembrane region" description="Helical" evidence="6">
    <location>
        <begin position="25"/>
        <end position="46"/>
    </location>
</feature>
<dbReference type="PROSITE" id="PS51352">
    <property type="entry name" value="THIOREDOXIN_2"/>
    <property type="match status" value="1"/>
</dbReference>
<comment type="caution">
    <text evidence="8">The sequence shown here is derived from an EMBL/GenBank/DDBJ whole genome shotgun (WGS) entry which is preliminary data.</text>
</comment>
<evidence type="ECO:0000313" key="8">
    <source>
        <dbReference type="EMBL" id="KAI7844497.1"/>
    </source>
</evidence>
<dbReference type="FunFam" id="3.40.30.10:FF:000174">
    <property type="entry name" value="Protein disulfide-isomerase 5-4"/>
    <property type="match status" value="1"/>
</dbReference>
<dbReference type="Pfam" id="PF13850">
    <property type="entry name" value="ERGIC_N"/>
    <property type="match status" value="1"/>
</dbReference>
<proteinExistence type="predicted"/>
<protein>
    <recommendedName>
        <fullName evidence="7">Thioredoxin domain-containing protein</fullName>
    </recommendedName>
</protein>
<dbReference type="CDD" id="cd02961">
    <property type="entry name" value="PDI_a_family"/>
    <property type="match status" value="1"/>
</dbReference>
<dbReference type="PANTHER" id="PTHR10984:SF37">
    <property type="entry name" value="PROTEIN DISULFIDE-ISOMERASE 5-3"/>
    <property type="match status" value="1"/>
</dbReference>
<evidence type="ECO:0000256" key="3">
    <source>
        <dbReference type="ARBA" id="ARBA00022729"/>
    </source>
</evidence>
<dbReference type="InterPro" id="IPR017937">
    <property type="entry name" value="Thioredoxin_CS"/>
</dbReference>
<evidence type="ECO:0000256" key="2">
    <source>
        <dbReference type="ARBA" id="ARBA00022692"/>
    </source>
</evidence>
<dbReference type="AlphaFoldDB" id="A0AAD5DVL7"/>
<dbReference type="Proteomes" id="UP001205105">
    <property type="component" value="Unassembled WGS sequence"/>
</dbReference>
<reference evidence="8" key="1">
    <citation type="submission" date="2020-11" db="EMBL/GenBank/DDBJ databases">
        <title>Chlorella ohadii genome sequencing and assembly.</title>
        <authorList>
            <person name="Murik O."/>
            <person name="Treves H."/>
            <person name="Kedem I."/>
            <person name="Shotland Y."/>
            <person name="Kaplan A."/>
        </authorList>
    </citation>
    <scope>NUCLEOTIDE SEQUENCE</scope>
    <source>
        <strain evidence="8">1</strain>
    </source>
</reference>
<dbReference type="InterPro" id="IPR013766">
    <property type="entry name" value="Thioredoxin_domain"/>
</dbReference>
<evidence type="ECO:0000256" key="5">
    <source>
        <dbReference type="ARBA" id="ARBA00023136"/>
    </source>
</evidence>
<dbReference type="PANTHER" id="PTHR10984">
    <property type="entry name" value="ENDOPLASMIC RETICULUM-GOLGI INTERMEDIATE COMPARTMENT PROTEIN"/>
    <property type="match status" value="1"/>
</dbReference>
<feature type="domain" description="Thioredoxin" evidence="7">
    <location>
        <begin position="116"/>
        <end position="266"/>
    </location>
</feature>
<sequence length="490" mass="54781">MAPRSLARLKSVDFYRKLPTDLTEATLSGAAISIATTFIILFLLGAELSSYMATQTRTELVVDRSAQGELLRINFNVSFPQLSCEFATLDISDAIGLKRFNLTKTVRKQPITADMQKAGQATEDRAHKEAKYDEEHPGFQYEDVNISQPLTEAIWEATAKRYDVLVVNFFAPWCPWCQRLAPTWEAVTEEIHNKYPEADGRIRLAKVDCTAEVELCRKHFITAFPSIRIFRHGSDDVVRLGHHEHESYYGDRTKADLVSMAESLVAQAGQPHALVKDVSRGAKSSGCNFSGFVLVKKVPGALHFVARAPGHSFDYLNMNLSHQVHYMYFGNKPSPRRRAALKYMHPLGLTDDWSDKLKGRSFSHESNGITYEHYLQVVLTTIEPRNRPELQFDAYEYTVQSHQYTTANPANLPNAGAGLPEIGDGHVSAKFTYKMSPIQIVVAEQPKQLYKFLTAICAVIGGVFTVAGIIDGMVHQVNKIAKKVELGKQG</sequence>
<evidence type="ECO:0000313" key="9">
    <source>
        <dbReference type="Proteomes" id="UP001205105"/>
    </source>
</evidence>
<dbReference type="InterPro" id="IPR012936">
    <property type="entry name" value="Erv_C"/>
</dbReference>
<evidence type="ECO:0000256" key="4">
    <source>
        <dbReference type="ARBA" id="ARBA00022989"/>
    </source>
</evidence>
<evidence type="ECO:0000259" key="7">
    <source>
        <dbReference type="PROSITE" id="PS51352"/>
    </source>
</evidence>
<name>A0AAD5DVL7_9CHLO</name>
<dbReference type="GO" id="GO:0030134">
    <property type="term" value="C:COPII-coated ER to Golgi transport vesicle"/>
    <property type="evidence" value="ECO:0007669"/>
    <property type="project" value="TreeGrafter"/>
</dbReference>
<gene>
    <name evidence="8" type="ORF">COHA_001856</name>
</gene>
<dbReference type="InterPro" id="IPR036249">
    <property type="entry name" value="Thioredoxin-like_sf"/>
</dbReference>
<evidence type="ECO:0000256" key="6">
    <source>
        <dbReference type="SAM" id="Phobius"/>
    </source>
</evidence>
<dbReference type="InterPro" id="IPR039542">
    <property type="entry name" value="Erv_N"/>
</dbReference>
<keyword evidence="5 6" id="KW-0472">Membrane</keyword>
<dbReference type="Pfam" id="PF00085">
    <property type="entry name" value="Thioredoxin"/>
    <property type="match status" value="1"/>
</dbReference>
<keyword evidence="2 6" id="KW-0812">Transmembrane</keyword>
<dbReference type="Pfam" id="PF07970">
    <property type="entry name" value="COPIIcoated_ERV"/>
    <property type="match status" value="1"/>
</dbReference>
<comment type="subcellular location">
    <subcellularLocation>
        <location evidence="1">Membrane</location>
        <topology evidence="1">Single-pass membrane protein</topology>
    </subcellularLocation>
</comment>
<dbReference type="SUPFAM" id="SSF52833">
    <property type="entry name" value="Thioredoxin-like"/>
    <property type="match status" value="1"/>
</dbReference>
<feature type="transmembrane region" description="Helical" evidence="6">
    <location>
        <begin position="449"/>
        <end position="470"/>
    </location>
</feature>
<keyword evidence="3" id="KW-0732">Signal</keyword>
<dbReference type="Gene3D" id="3.40.30.10">
    <property type="entry name" value="Glutaredoxin"/>
    <property type="match status" value="1"/>
</dbReference>
<dbReference type="GO" id="GO:0016020">
    <property type="term" value="C:membrane"/>
    <property type="evidence" value="ECO:0007669"/>
    <property type="project" value="UniProtKB-SubCell"/>
</dbReference>
<accession>A0AAD5DVL7</accession>
<dbReference type="PROSITE" id="PS00194">
    <property type="entry name" value="THIOREDOXIN_1"/>
    <property type="match status" value="1"/>
</dbReference>
<dbReference type="InterPro" id="IPR045888">
    <property type="entry name" value="Erv"/>
</dbReference>
<dbReference type="EMBL" id="JADXDR010000027">
    <property type="protein sequence ID" value="KAI7844497.1"/>
    <property type="molecule type" value="Genomic_DNA"/>
</dbReference>
<keyword evidence="9" id="KW-1185">Reference proteome</keyword>
<keyword evidence="4 6" id="KW-1133">Transmembrane helix</keyword>
<organism evidence="8 9">
    <name type="scientific">Chlorella ohadii</name>
    <dbReference type="NCBI Taxonomy" id="2649997"/>
    <lineage>
        <taxon>Eukaryota</taxon>
        <taxon>Viridiplantae</taxon>
        <taxon>Chlorophyta</taxon>
        <taxon>core chlorophytes</taxon>
        <taxon>Trebouxiophyceae</taxon>
        <taxon>Chlorellales</taxon>
        <taxon>Chlorellaceae</taxon>
        <taxon>Chlorella clade</taxon>
        <taxon>Chlorella</taxon>
    </lineage>
</organism>
<evidence type="ECO:0000256" key="1">
    <source>
        <dbReference type="ARBA" id="ARBA00004167"/>
    </source>
</evidence>
<dbReference type="GO" id="GO:0005783">
    <property type="term" value="C:endoplasmic reticulum"/>
    <property type="evidence" value="ECO:0007669"/>
    <property type="project" value="TreeGrafter"/>
</dbReference>